<protein>
    <submittedName>
        <fullName evidence="1">Uncharacterized protein</fullName>
    </submittedName>
</protein>
<organism evidence="1 2">
    <name type="scientific">Corynebacterium pseudopelargi</name>
    <dbReference type="NCBI Taxonomy" id="2080757"/>
    <lineage>
        <taxon>Bacteria</taxon>
        <taxon>Bacillati</taxon>
        <taxon>Actinomycetota</taxon>
        <taxon>Actinomycetes</taxon>
        <taxon>Mycobacteriales</taxon>
        <taxon>Corynebacteriaceae</taxon>
        <taxon>Corynebacterium</taxon>
    </lineage>
</organism>
<evidence type="ECO:0000313" key="1">
    <source>
        <dbReference type="EMBL" id="AZA09325.1"/>
    </source>
</evidence>
<evidence type="ECO:0000313" key="2">
    <source>
        <dbReference type="Proteomes" id="UP000271426"/>
    </source>
</evidence>
<name>A0A3G6IU93_9CORY</name>
<reference evidence="1 2" key="1">
    <citation type="submission" date="2018-11" db="EMBL/GenBank/DDBJ databases">
        <authorList>
            <person name="Kleinhagauer T."/>
            <person name="Glaeser S.P."/>
            <person name="Spergser J."/>
            <person name="Ruckert C."/>
            <person name="Kaempfer P."/>
            <person name="Busse H.-J."/>
        </authorList>
    </citation>
    <scope>NUCLEOTIDE SEQUENCE [LARGE SCALE GENOMIC DNA]</scope>
    <source>
        <strain evidence="1 2">812CH</strain>
    </source>
</reference>
<dbReference type="KEGG" id="cpso:CPPEL_06035"/>
<dbReference type="EMBL" id="CP033898">
    <property type="protein sequence ID" value="AZA09325.1"/>
    <property type="molecule type" value="Genomic_DNA"/>
</dbReference>
<gene>
    <name evidence="1" type="ORF">CPPEL_06035</name>
</gene>
<dbReference type="AlphaFoldDB" id="A0A3G6IU93"/>
<sequence>MTYRNGATVEQQRMYNRRYGQQQRMLRQWVDHVCQGTGLSRAELISEDNATKAIEAIGGGR</sequence>
<proteinExistence type="predicted"/>
<dbReference type="Proteomes" id="UP000271426">
    <property type="component" value="Chromosome"/>
</dbReference>
<accession>A0A3G6IU93</accession>
<keyword evidence="2" id="KW-1185">Reference proteome</keyword>